<dbReference type="GO" id="GO:0003700">
    <property type="term" value="F:DNA-binding transcription factor activity"/>
    <property type="evidence" value="ECO:0007669"/>
    <property type="project" value="TreeGrafter"/>
</dbReference>
<feature type="compositionally biased region" description="Low complexity" evidence="10">
    <location>
        <begin position="286"/>
        <end position="299"/>
    </location>
</feature>
<comment type="subcellular location">
    <subcellularLocation>
        <location evidence="1">Nucleus</location>
    </subcellularLocation>
</comment>
<proteinExistence type="predicted"/>
<evidence type="ECO:0000256" key="2">
    <source>
        <dbReference type="ARBA" id="ARBA00022723"/>
    </source>
</evidence>
<feature type="region of interest" description="Disordered" evidence="10">
    <location>
        <begin position="232"/>
        <end position="307"/>
    </location>
</feature>
<feature type="compositionally biased region" description="Acidic residues" evidence="10">
    <location>
        <begin position="254"/>
        <end position="265"/>
    </location>
</feature>
<dbReference type="InterPro" id="IPR009057">
    <property type="entry name" value="Homeodomain-like_sf"/>
</dbReference>
<organism evidence="12 13">
    <name type="scientific">Dillenia turbinata</name>
    <dbReference type="NCBI Taxonomy" id="194707"/>
    <lineage>
        <taxon>Eukaryota</taxon>
        <taxon>Viridiplantae</taxon>
        <taxon>Streptophyta</taxon>
        <taxon>Embryophyta</taxon>
        <taxon>Tracheophyta</taxon>
        <taxon>Spermatophyta</taxon>
        <taxon>Magnoliopsida</taxon>
        <taxon>eudicotyledons</taxon>
        <taxon>Gunneridae</taxon>
        <taxon>Pentapetalae</taxon>
        <taxon>Dilleniales</taxon>
        <taxon>Dilleniaceae</taxon>
        <taxon>Dillenia</taxon>
    </lineage>
</organism>
<dbReference type="GO" id="GO:0008270">
    <property type="term" value="F:zinc ion binding"/>
    <property type="evidence" value="ECO:0007669"/>
    <property type="project" value="UniProtKB-KW"/>
</dbReference>
<keyword evidence="2" id="KW-0479">Metal-binding</keyword>
<keyword evidence="4" id="KW-0862">Zinc</keyword>
<feature type="region of interest" description="Disordered" evidence="10">
    <location>
        <begin position="1"/>
        <end position="54"/>
    </location>
</feature>
<accession>A0AAN8UUF0</accession>
<evidence type="ECO:0000256" key="1">
    <source>
        <dbReference type="ARBA" id="ARBA00004123"/>
    </source>
</evidence>
<evidence type="ECO:0000256" key="7">
    <source>
        <dbReference type="ARBA" id="ARBA00023155"/>
    </source>
</evidence>
<dbReference type="PROSITE" id="PS51523">
    <property type="entry name" value="ZF_HD_DIMER"/>
    <property type="match status" value="1"/>
</dbReference>
<dbReference type="SUPFAM" id="SSF46689">
    <property type="entry name" value="Homeodomain-like"/>
    <property type="match status" value="1"/>
</dbReference>
<feature type="compositionally biased region" description="Low complexity" evidence="10">
    <location>
        <begin position="1"/>
        <end position="13"/>
    </location>
</feature>
<feature type="compositionally biased region" description="Low complexity" evidence="10">
    <location>
        <begin position="240"/>
        <end position="250"/>
    </location>
</feature>
<keyword evidence="6 12" id="KW-0238">DNA-binding</keyword>
<evidence type="ECO:0000256" key="5">
    <source>
        <dbReference type="ARBA" id="ARBA00023015"/>
    </source>
</evidence>
<evidence type="ECO:0000256" key="9">
    <source>
        <dbReference type="ARBA" id="ARBA00023242"/>
    </source>
</evidence>
<dbReference type="NCBIfam" id="TIGR01565">
    <property type="entry name" value="homeo_ZF_HD"/>
    <property type="match status" value="1"/>
</dbReference>
<keyword evidence="7 12" id="KW-0371">Homeobox</keyword>
<keyword evidence="5" id="KW-0805">Transcription regulation</keyword>
<evidence type="ECO:0000256" key="10">
    <source>
        <dbReference type="SAM" id="MobiDB-lite"/>
    </source>
</evidence>
<dbReference type="GO" id="GO:0000976">
    <property type="term" value="F:transcription cis-regulatory region binding"/>
    <property type="evidence" value="ECO:0007669"/>
    <property type="project" value="TreeGrafter"/>
</dbReference>
<dbReference type="Gene3D" id="1.10.10.60">
    <property type="entry name" value="Homeodomain-like"/>
    <property type="match status" value="1"/>
</dbReference>
<name>A0AAN8UUF0_9MAGN</name>
<evidence type="ECO:0000256" key="3">
    <source>
        <dbReference type="ARBA" id="ARBA00022771"/>
    </source>
</evidence>
<evidence type="ECO:0000256" key="6">
    <source>
        <dbReference type="ARBA" id="ARBA00023125"/>
    </source>
</evidence>
<dbReference type="GO" id="GO:0005634">
    <property type="term" value="C:nucleus"/>
    <property type="evidence" value="ECO:0007669"/>
    <property type="project" value="UniProtKB-SubCell"/>
</dbReference>
<dbReference type="PANTHER" id="PTHR31948">
    <property type="entry name" value="ZINC-FINGER HOMEODOMAIN PROTEIN 2"/>
    <property type="match status" value="1"/>
</dbReference>
<keyword evidence="9" id="KW-0539">Nucleus</keyword>
<sequence length="317" mass="35579">MMDLTTTPTTTTDTEPETPPPPPPPTTTATPKSLSFTNGSLKHHHPRYTHHHRSHHPIVVTYKECLKNHAASLGGHAVDGCGEFMPSSSANPSDPTSLKCAACGCHRNFHRRDHHRHHSPPPSPPALPLQPSEPHMLFSLSTAAGDEINRPTTPMAKKMTKTTETMKNPHGKKRFRTKFSKEQKEKMFSFSEKLGWKLQKSDEVLVENFCKEVGVGRGVLKVWMHNHKNTFGKIRDSHDNLNNNNNNINGDDAHNDDDDDDDDDDGHNKHQDNNNNGVTRIGFEANGNNKSNHNGISNSNHHDQETADEWQWKLTIH</sequence>
<protein>
    <submittedName>
        <fullName evidence="12">ZF-HD homeobox protein, Cys/His-rich dimerization domain</fullName>
    </submittedName>
</protein>
<dbReference type="EMBL" id="JBAMMX010000019">
    <property type="protein sequence ID" value="KAK6922025.1"/>
    <property type="molecule type" value="Genomic_DNA"/>
</dbReference>
<dbReference type="AlphaFoldDB" id="A0AAN8UUF0"/>
<keyword evidence="3" id="KW-0863">Zinc-finger</keyword>
<evidence type="ECO:0000256" key="4">
    <source>
        <dbReference type="ARBA" id="ARBA00022833"/>
    </source>
</evidence>
<dbReference type="FunFam" id="1.10.10.60:FF:000257">
    <property type="entry name" value="Zinc-finger homeodomain protein 2"/>
    <property type="match status" value="1"/>
</dbReference>
<keyword evidence="13" id="KW-1185">Reference proteome</keyword>
<dbReference type="InterPro" id="IPR006455">
    <property type="entry name" value="Homeodomain_ZF_HD"/>
</dbReference>
<evidence type="ECO:0000313" key="12">
    <source>
        <dbReference type="EMBL" id="KAK6922025.1"/>
    </source>
</evidence>
<feature type="compositionally biased region" description="Pro residues" evidence="10">
    <location>
        <begin position="17"/>
        <end position="26"/>
    </location>
</feature>
<dbReference type="Proteomes" id="UP001370490">
    <property type="component" value="Unassembled WGS sequence"/>
</dbReference>
<evidence type="ECO:0000313" key="13">
    <source>
        <dbReference type="Proteomes" id="UP001370490"/>
    </source>
</evidence>
<dbReference type="PANTHER" id="PTHR31948:SF72">
    <property type="entry name" value="ZINC-FINGER HOMEODOMAIN PROTEIN 10"/>
    <property type="match status" value="1"/>
</dbReference>
<feature type="compositionally biased region" description="Basic residues" evidence="10">
    <location>
        <begin position="41"/>
        <end position="54"/>
    </location>
</feature>
<gene>
    <name evidence="12" type="ORF">RJ641_012532</name>
</gene>
<dbReference type="NCBIfam" id="TIGR01566">
    <property type="entry name" value="ZF_HD_prot_N"/>
    <property type="match status" value="1"/>
</dbReference>
<dbReference type="InterPro" id="IPR006456">
    <property type="entry name" value="ZF_HD_homeobox_Cys/His_dimer"/>
</dbReference>
<evidence type="ECO:0000259" key="11">
    <source>
        <dbReference type="PROSITE" id="PS51523"/>
    </source>
</evidence>
<comment type="caution">
    <text evidence="12">The sequence shown here is derived from an EMBL/GenBank/DDBJ whole genome shotgun (WGS) entry which is preliminary data.</text>
</comment>
<dbReference type="Pfam" id="PF04770">
    <property type="entry name" value="ZF-HD_dimer"/>
    <property type="match status" value="1"/>
</dbReference>
<evidence type="ECO:0000256" key="8">
    <source>
        <dbReference type="ARBA" id="ARBA00023163"/>
    </source>
</evidence>
<keyword evidence="8" id="KW-0804">Transcription</keyword>
<reference evidence="12 13" key="1">
    <citation type="submission" date="2023-12" db="EMBL/GenBank/DDBJ databases">
        <title>A high-quality genome assembly for Dillenia turbinata (Dilleniales).</title>
        <authorList>
            <person name="Chanderbali A."/>
        </authorList>
    </citation>
    <scope>NUCLEOTIDE SEQUENCE [LARGE SCALE GENOMIC DNA]</scope>
    <source>
        <strain evidence="12">LSX21</strain>
        <tissue evidence="12">Leaf</tissue>
    </source>
</reference>
<dbReference type="GO" id="GO:0050793">
    <property type="term" value="P:regulation of developmental process"/>
    <property type="evidence" value="ECO:0007669"/>
    <property type="project" value="TreeGrafter"/>
</dbReference>
<feature type="domain" description="ZF-HD dimerization-type" evidence="11">
    <location>
        <begin position="62"/>
        <end position="113"/>
    </location>
</feature>